<dbReference type="PANTHER" id="PTHR37318">
    <property type="entry name" value="BSL7504 PROTEIN"/>
    <property type="match status" value="1"/>
</dbReference>
<dbReference type="GO" id="GO:0003677">
    <property type="term" value="F:DNA binding"/>
    <property type="evidence" value="ECO:0007669"/>
    <property type="project" value="UniProtKB-KW"/>
</dbReference>
<dbReference type="Pfam" id="PF13601">
    <property type="entry name" value="HTH_34"/>
    <property type="match status" value="1"/>
</dbReference>
<evidence type="ECO:0000259" key="1">
    <source>
        <dbReference type="Pfam" id="PF13601"/>
    </source>
</evidence>
<reference evidence="2 3" key="1">
    <citation type="submission" date="2020-08" db="EMBL/GenBank/DDBJ databases">
        <title>Sequencing the genomes of 1000 actinobacteria strains.</title>
        <authorList>
            <person name="Klenk H.-P."/>
        </authorList>
    </citation>
    <scope>NUCLEOTIDE SEQUENCE [LARGE SCALE GENOMIC DNA]</scope>
    <source>
        <strain evidence="2 3">DSM 41654</strain>
    </source>
</reference>
<dbReference type="InterPro" id="IPR036388">
    <property type="entry name" value="WH-like_DNA-bd_sf"/>
</dbReference>
<proteinExistence type="predicted"/>
<gene>
    <name evidence="2" type="ORF">FHR34_002623</name>
</gene>
<organism evidence="2 3">
    <name type="scientific">Kitasatospora kifunensis</name>
    <name type="common">Streptomyces kifunensis</name>
    <dbReference type="NCBI Taxonomy" id="58351"/>
    <lineage>
        <taxon>Bacteria</taxon>
        <taxon>Bacillati</taxon>
        <taxon>Actinomycetota</taxon>
        <taxon>Actinomycetes</taxon>
        <taxon>Kitasatosporales</taxon>
        <taxon>Streptomycetaceae</taxon>
        <taxon>Kitasatospora</taxon>
    </lineage>
</organism>
<name>A0A7W7R1P2_KITKI</name>
<keyword evidence="2" id="KW-0238">DNA-binding</keyword>
<dbReference type="InterPro" id="IPR027395">
    <property type="entry name" value="WH_DNA-bd_dom"/>
</dbReference>
<sequence>MSTPPPVAGPPPQPAVDEVIHHPTRLALMGFLSGCHEAEFGAVRDYCRISDASVSRIVAALEAADYVKVRKGYVGKRPRTWLSLTAVGRQALEAHLSALQAIVAHARAAAAD</sequence>
<evidence type="ECO:0000313" key="2">
    <source>
        <dbReference type="EMBL" id="MBB4923630.1"/>
    </source>
</evidence>
<dbReference type="EMBL" id="JACHJV010000001">
    <property type="protein sequence ID" value="MBB4923630.1"/>
    <property type="molecule type" value="Genomic_DNA"/>
</dbReference>
<dbReference type="InterPro" id="IPR036390">
    <property type="entry name" value="WH_DNA-bd_sf"/>
</dbReference>
<accession>A0A7W7R1P2</accession>
<dbReference type="SUPFAM" id="SSF46785">
    <property type="entry name" value="Winged helix' DNA-binding domain"/>
    <property type="match status" value="1"/>
</dbReference>
<dbReference type="PANTHER" id="PTHR37318:SF1">
    <property type="entry name" value="BSL7504 PROTEIN"/>
    <property type="match status" value="1"/>
</dbReference>
<keyword evidence="3" id="KW-1185">Reference proteome</keyword>
<dbReference type="AlphaFoldDB" id="A0A7W7R1P2"/>
<protein>
    <submittedName>
        <fullName evidence="2">DNA-binding MarR family transcriptional regulator</fullName>
    </submittedName>
</protein>
<dbReference type="Proteomes" id="UP000540506">
    <property type="component" value="Unassembled WGS sequence"/>
</dbReference>
<feature type="domain" description="Winged helix DNA-binding" evidence="1">
    <location>
        <begin position="25"/>
        <end position="103"/>
    </location>
</feature>
<evidence type="ECO:0000313" key="3">
    <source>
        <dbReference type="Proteomes" id="UP000540506"/>
    </source>
</evidence>
<dbReference type="Gene3D" id="1.10.10.10">
    <property type="entry name" value="Winged helix-like DNA-binding domain superfamily/Winged helix DNA-binding domain"/>
    <property type="match status" value="1"/>
</dbReference>
<comment type="caution">
    <text evidence="2">The sequence shown here is derived from an EMBL/GenBank/DDBJ whole genome shotgun (WGS) entry which is preliminary data.</text>
</comment>